<evidence type="ECO:0000256" key="1">
    <source>
        <dbReference type="SAM" id="MobiDB-lite"/>
    </source>
</evidence>
<protein>
    <submittedName>
        <fullName evidence="2">Uncharacterized protein</fullName>
    </submittedName>
</protein>
<sequence>MFATVSAHRSTTFATTIIATTTLQQDPYKLPQRGRELSPQQEPSHPTVRSQYSAYYSPPASGIVPVLASLDKPDVAEAESMDAVVDTSAAEDTIDEAIDALAKDRVTLPMLSAAAVLSTPVVLPAVSMAEYVGNANPLPCGYCFVSEPEQQSWFGQWLVIVHSAVVSSPAGDSAHE</sequence>
<evidence type="ECO:0000313" key="2">
    <source>
        <dbReference type="EMBL" id="OAF98951.1"/>
    </source>
</evidence>
<feature type="region of interest" description="Disordered" evidence="1">
    <location>
        <begin position="28"/>
        <end position="51"/>
    </location>
</feature>
<keyword evidence="3" id="KW-1185">Reference proteome</keyword>
<accession>A0A177BW34</accession>
<evidence type="ECO:0000313" key="3">
    <source>
        <dbReference type="Proteomes" id="UP000077069"/>
    </source>
</evidence>
<gene>
    <name evidence="2" type="ORF">CC84DRAFT_1210422</name>
</gene>
<name>A0A177BW34_9PLEO</name>
<dbReference type="GeneID" id="28765775"/>
<dbReference type="EMBL" id="KV441563">
    <property type="protein sequence ID" value="OAF98951.1"/>
    <property type="molecule type" value="Genomic_DNA"/>
</dbReference>
<dbReference type="Proteomes" id="UP000077069">
    <property type="component" value="Unassembled WGS sequence"/>
</dbReference>
<dbReference type="RefSeq" id="XP_018029317.1">
    <property type="nucleotide sequence ID" value="XM_018182289.1"/>
</dbReference>
<organism evidence="2 3">
    <name type="scientific">Paraphaeosphaeria sporulosa</name>
    <dbReference type="NCBI Taxonomy" id="1460663"/>
    <lineage>
        <taxon>Eukaryota</taxon>
        <taxon>Fungi</taxon>
        <taxon>Dikarya</taxon>
        <taxon>Ascomycota</taxon>
        <taxon>Pezizomycotina</taxon>
        <taxon>Dothideomycetes</taxon>
        <taxon>Pleosporomycetidae</taxon>
        <taxon>Pleosporales</taxon>
        <taxon>Massarineae</taxon>
        <taxon>Didymosphaeriaceae</taxon>
        <taxon>Paraphaeosphaeria</taxon>
    </lineage>
</organism>
<dbReference type="OrthoDB" id="10459929at2759"/>
<reference evidence="2 3" key="1">
    <citation type="submission" date="2016-05" db="EMBL/GenBank/DDBJ databases">
        <title>Comparative analysis of secretome profiles of manganese(II)-oxidizing ascomycete fungi.</title>
        <authorList>
            <consortium name="DOE Joint Genome Institute"/>
            <person name="Zeiner C.A."/>
            <person name="Purvine S.O."/>
            <person name="Zink E.M."/>
            <person name="Wu S."/>
            <person name="Pasa-Tolic L."/>
            <person name="Chaput D.L."/>
            <person name="Haridas S."/>
            <person name="Grigoriev I.V."/>
            <person name="Santelli C.M."/>
            <person name="Hansel C.M."/>
        </authorList>
    </citation>
    <scope>NUCLEOTIDE SEQUENCE [LARGE SCALE GENOMIC DNA]</scope>
    <source>
        <strain evidence="2 3">AP3s5-JAC2a</strain>
    </source>
</reference>
<dbReference type="InParanoid" id="A0A177BW34"/>
<proteinExistence type="predicted"/>
<feature type="compositionally biased region" description="Polar residues" evidence="1">
    <location>
        <begin position="38"/>
        <end position="51"/>
    </location>
</feature>
<dbReference type="AlphaFoldDB" id="A0A177BW34"/>